<dbReference type="EMBL" id="CP003350">
    <property type="protein sequence ID" value="AFC84875.1"/>
    <property type="molecule type" value="Genomic_DNA"/>
</dbReference>
<reference evidence="3" key="1">
    <citation type="submission" date="2012-02" db="EMBL/GenBank/DDBJ databases">
        <title>The complete genome of Frateuria aurantia DSM 6220.</title>
        <authorList>
            <consortium name="US DOE Joint Genome Institute (JGI-PGF)"/>
            <person name="Lucas S."/>
            <person name="Copeland A."/>
            <person name="Lapidus A."/>
            <person name="Glavina del Rio T."/>
            <person name="Dalin E."/>
            <person name="Tice H."/>
            <person name="Bruce D."/>
            <person name="Goodwin L."/>
            <person name="Pitluck S."/>
            <person name="Peters L."/>
            <person name="Ovchinnikova G."/>
            <person name="Teshima H."/>
            <person name="Kyrpides N."/>
            <person name="Mavromatis K."/>
            <person name="Ivanova N."/>
            <person name="Brettin T."/>
            <person name="Detter J.C."/>
            <person name="Han C."/>
            <person name="Larimer F."/>
            <person name="Land M."/>
            <person name="Hauser L."/>
            <person name="Markowitz V."/>
            <person name="Cheng J.-F."/>
            <person name="Hugenholtz P."/>
            <person name="Woyke T."/>
            <person name="Wu D."/>
            <person name="Brambilla E."/>
            <person name="Klenk H.-P."/>
            <person name="Eisen J.A."/>
        </authorList>
    </citation>
    <scope>NUCLEOTIDE SEQUENCE</scope>
    <source>
        <strain evidence="3">DSM 6220</strain>
    </source>
</reference>
<dbReference type="STRING" id="767434.Fraau_0386"/>
<dbReference type="AlphaFoldDB" id="H8L3S0"/>
<dbReference type="InterPro" id="IPR023696">
    <property type="entry name" value="Ureohydrolase_dom_sf"/>
</dbReference>
<gene>
    <name evidence="3" type="ordered locus">Fraau_0386</name>
</gene>
<name>H8L3S0_FRAAD</name>
<comment type="similarity">
    <text evidence="1">Belongs to the histone deacetylase family.</text>
</comment>
<dbReference type="PANTHER" id="PTHR10625:SF10">
    <property type="entry name" value="HISTONE DEACETYLASE HDAC1"/>
    <property type="match status" value="1"/>
</dbReference>
<dbReference type="HOGENOM" id="CLU_007727_8_1_6"/>
<protein>
    <submittedName>
        <fullName evidence="3">Deacetylase, histone deacetylase/acetoin utilization protein</fullName>
    </submittedName>
</protein>
<dbReference type="SUPFAM" id="SSF52768">
    <property type="entry name" value="Arginase/deacetylase"/>
    <property type="match status" value="1"/>
</dbReference>
<feature type="domain" description="Histone deacetylase" evidence="2">
    <location>
        <begin position="18"/>
        <end position="303"/>
    </location>
</feature>
<sequence length="305" mass="32689">MLRLYSPPDCLLHDPGIHPESPARLHAVLRALQTPEFAGLERVHSPAASRQQLERVHTRRHIEQVLQPLHGEQLLSLAEDTVIGAGSASAALHAAGAVCGAVDAVMHGAVKRAFCAIRPPGHHAMPDAAMGFCLFNNIAVGAAHALAEHGLKRLAIVDFDVHHGNGSQAMFQHDARVMFASSQESPLFPYTGDEALNGNDHVVNGSLLAGDGAGAFRQLWQDMLLPRLFRFKPQLVLVSAGFDGYRGDPTAHLQLGSEDFAWISGRLVDLADSHAEGRLVSSLEGGYDLAGLACCTQAHVRALMR</sequence>
<dbReference type="InterPro" id="IPR000286">
    <property type="entry name" value="HDACs"/>
</dbReference>
<dbReference type="GO" id="GO:0040029">
    <property type="term" value="P:epigenetic regulation of gene expression"/>
    <property type="evidence" value="ECO:0007669"/>
    <property type="project" value="TreeGrafter"/>
</dbReference>
<dbReference type="OrthoDB" id="9808367at2"/>
<evidence type="ECO:0000256" key="1">
    <source>
        <dbReference type="ARBA" id="ARBA00005947"/>
    </source>
</evidence>
<evidence type="ECO:0000313" key="3">
    <source>
        <dbReference type="EMBL" id="AFC84875.1"/>
    </source>
</evidence>
<dbReference type="KEGG" id="fau:Fraau_0386"/>
<dbReference type="InterPro" id="IPR037138">
    <property type="entry name" value="His_deacetylse_dom_sf"/>
</dbReference>
<dbReference type="RefSeq" id="WP_014401881.1">
    <property type="nucleotide sequence ID" value="NC_017033.1"/>
</dbReference>
<accession>H8L3S0</accession>
<dbReference type="eggNOG" id="COG0123">
    <property type="taxonomic scope" value="Bacteria"/>
</dbReference>
<evidence type="ECO:0000259" key="2">
    <source>
        <dbReference type="Pfam" id="PF00850"/>
    </source>
</evidence>
<dbReference type="GO" id="GO:0004407">
    <property type="term" value="F:histone deacetylase activity"/>
    <property type="evidence" value="ECO:0007669"/>
    <property type="project" value="TreeGrafter"/>
</dbReference>
<dbReference type="InterPro" id="IPR023801">
    <property type="entry name" value="His_deacetylse_dom"/>
</dbReference>
<dbReference type="Gene3D" id="3.40.800.20">
    <property type="entry name" value="Histone deacetylase domain"/>
    <property type="match status" value="1"/>
</dbReference>
<proteinExistence type="inferred from homology"/>
<dbReference type="CDD" id="cd11599">
    <property type="entry name" value="HDAC_classII_2"/>
    <property type="match status" value="1"/>
</dbReference>
<dbReference type="PANTHER" id="PTHR10625">
    <property type="entry name" value="HISTONE DEACETYLASE HDAC1-RELATED"/>
    <property type="match status" value="1"/>
</dbReference>
<dbReference type="PRINTS" id="PR01270">
    <property type="entry name" value="HDASUPER"/>
</dbReference>
<organism evidence="3 4">
    <name type="scientific">Frateuria aurantia (strain ATCC 33424 / DSM 6220 / KCTC 2777 / LMG 1558 / NBRC 3245 / NCIMB 13370)</name>
    <name type="common">Acetobacter aurantius</name>
    <dbReference type="NCBI Taxonomy" id="767434"/>
    <lineage>
        <taxon>Bacteria</taxon>
        <taxon>Pseudomonadati</taxon>
        <taxon>Pseudomonadota</taxon>
        <taxon>Gammaproteobacteria</taxon>
        <taxon>Lysobacterales</taxon>
        <taxon>Rhodanobacteraceae</taxon>
        <taxon>Frateuria</taxon>
    </lineage>
</organism>
<evidence type="ECO:0000313" key="4">
    <source>
        <dbReference type="Proteomes" id="UP000005234"/>
    </source>
</evidence>
<dbReference type="Proteomes" id="UP000005234">
    <property type="component" value="Chromosome"/>
</dbReference>
<dbReference type="Pfam" id="PF00850">
    <property type="entry name" value="Hist_deacetyl"/>
    <property type="match status" value="1"/>
</dbReference>
<keyword evidence="4" id="KW-1185">Reference proteome</keyword>